<evidence type="ECO:0000313" key="2">
    <source>
        <dbReference type="Ensembl" id="ENSEBUP00000019964.1"/>
    </source>
</evidence>
<keyword evidence="3" id="KW-1185">Reference proteome</keyword>
<dbReference type="SUPFAM" id="SSF82657">
    <property type="entry name" value="BolA-like"/>
    <property type="match status" value="1"/>
</dbReference>
<name>A0A8C4QUQ0_EPTBU</name>
<reference evidence="2" key="2">
    <citation type="submission" date="2025-09" db="UniProtKB">
        <authorList>
            <consortium name="Ensembl"/>
        </authorList>
    </citation>
    <scope>IDENTIFICATION</scope>
</reference>
<dbReference type="PANTHER" id="PTHR12735">
    <property type="entry name" value="BOLA-LIKE PROTEIN-RELATED"/>
    <property type="match status" value="1"/>
</dbReference>
<comment type="similarity">
    <text evidence="1">Belongs to the BolA/IbaG family.</text>
</comment>
<evidence type="ECO:0000256" key="1">
    <source>
        <dbReference type="RuleBase" id="RU003860"/>
    </source>
</evidence>
<dbReference type="GO" id="GO:0005829">
    <property type="term" value="C:cytosol"/>
    <property type="evidence" value="ECO:0007669"/>
    <property type="project" value="TreeGrafter"/>
</dbReference>
<dbReference type="GO" id="GO:0006879">
    <property type="term" value="P:intracellular iron ion homeostasis"/>
    <property type="evidence" value="ECO:0007669"/>
    <property type="project" value="InterPro"/>
</dbReference>
<dbReference type="GO" id="GO:0005634">
    <property type="term" value="C:nucleus"/>
    <property type="evidence" value="ECO:0007669"/>
    <property type="project" value="TreeGrafter"/>
</dbReference>
<dbReference type="Pfam" id="PF01722">
    <property type="entry name" value="BolA"/>
    <property type="match status" value="1"/>
</dbReference>
<dbReference type="InterPro" id="IPR036065">
    <property type="entry name" value="BolA-like_sf"/>
</dbReference>
<dbReference type="InterPro" id="IPR002634">
    <property type="entry name" value="BolA"/>
</dbReference>
<dbReference type="Gene3D" id="3.10.20.90">
    <property type="entry name" value="Phosphatidylinositol 3-kinase Catalytic Subunit, Chain A, domain 1"/>
    <property type="match status" value="1"/>
</dbReference>
<dbReference type="Proteomes" id="UP000694388">
    <property type="component" value="Unplaced"/>
</dbReference>
<dbReference type="Ensembl" id="ENSEBUT00000020540.1">
    <property type="protein sequence ID" value="ENSEBUP00000019964.1"/>
    <property type="gene ID" value="ENSEBUG00000012401.1"/>
</dbReference>
<dbReference type="InterPro" id="IPR045115">
    <property type="entry name" value="BOL2"/>
</dbReference>
<protein>
    <submittedName>
        <fullName evidence="2">BolA family member 2B</fullName>
    </submittedName>
</protein>
<dbReference type="OMA" id="PRHKLYK"/>
<organism evidence="2 3">
    <name type="scientific">Eptatretus burgeri</name>
    <name type="common">Inshore hagfish</name>
    <dbReference type="NCBI Taxonomy" id="7764"/>
    <lineage>
        <taxon>Eukaryota</taxon>
        <taxon>Metazoa</taxon>
        <taxon>Chordata</taxon>
        <taxon>Craniata</taxon>
        <taxon>Vertebrata</taxon>
        <taxon>Cyclostomata</taxon>
        <taxon>Myxini</taxon>
        <taxon>Myxiniformes</taxon>
        <taxon>Myxinidae</taxon>
        <taxon>Eptatretinae</taxon>
        <taxon>Eptatretus</taxon>
    </lineage>
</organism>
<sequence length="68" mass="7964">MPQEVEDVSQGMCGTSFRVIIVSPHFEGKPRLQQHRLVNSCLEEELKIIHAFQLKTMTLEQWKNQKIQ</sequence>
<dbReference type="AlphaFoldDB" id="A0A8C4QUQ0"/>
<dbReference type="PIRSF" id="PIRSF003113">
    <property type="entry name" value="BolA"/>
    <property type="match status" value="1"/>
</dbReference>
<accession>A0A8C4QUQ0</accession>
<dbReference type="PANTHER" id="PTHR12735:SF27">
    <property type="entry name" value="BOLA-LIKE PROTEIN 2"/>
    <property type="match status" value="1"/>
</dbReference>
<evidence type="ECO:0000313" key="3">
    <source>
        <dbReference type="Proteomes" id="UP000694388"/>
    </source>
</evidence>
<dbReference type="GO" id="GO:0051537">
    <property type="term" value="F:2 iron, 2 sulfur cluster binding"/>
    <property type="evidence" value="ECO:0007669"/>
    <property type="project" value="InterPro"/>
</dbReference>
<reference evidence="2" key="1">
    <citation type="submission" date="2025-08" db="UniProtKB">
        <authorList>
            <consortium name="Ensembl"/>
        </authorList>
    </citation>
    <scope>IDENTIFICATION</scope>
</reference>
<dbReference type="GeneTree" id="ENSGT00510000047760"/>
<proteinExistence type="inferred from homology"/>
<dbReference type="GO" id="GO:0051604">
    <property type="term" value="P:protein maturation"/>
    <property type="evidence" value="ECO:0007669"/>
    <property type="project" value="InterPro"/>
</dbReference>